<evidence type="ECO:0000313" key="5">
    <source>
        <dbReference type="EMBL" id="KAK1921591.1"/>
    </source>
</evidence>
<sequence>MYTPAGPSGALPPRPGSAAEDDRIAAFKQSTNFRSVTRNDPSVVEILDTSVYSVIYLYDEAAGAWEKQKQEGPLFIVRRDKAPEYALYMLNRQAVKNVTMPLIPGEMKATIVDPTTLQVARRGEKVKRGIWFSDGAEDVERFRQTILRCVH</sequence>
<proteinExistence type="inferred from homology"/>
<evidence type="ECO:0008006" key="7">
    <source>
        <dbReference type="Google" id="ProtNLM"/>
    </source>
</evidence>
<dbReference type="GO" id="GO:0000932">
    <property type="term" value="C:P-body"/>
    <property type="evidence" value="ECO:0007669"/>
    <property type="project" value="TreeGrafter"/>
</dbReference>
<dbReference type="AlphaFoldDB" id="A0AAD9CYR5"/>
<accession>A0AAD9CYR5</accession>
<dbReference type="GO" id="GO:0008047">
    <property type="term" value="F:enzyme activator activity"/>
    <property type="evidence" value="ECO:0007669"/>
    <property type="project" value="InterPro"/>
</dbReference>
<evidence type="ECO:0000313" key="6">
    <source>
        <dbReference type="Proteomes" id="UP001182556"/>
    </source>
</evidence>
<dbReference type="InterPro" id="IPR011993">
    <property type="entry name" value="PH-like_dom_sf"/>
</dbReference>
<comment type="caution">
    <text evidence="5">The sequence shown here is derived from an EMBL/GenBank/DDBJ whole genome shotgun (WGS) entry which is preliminary data.</text>
</comment>
<comment type="similarity">
    <text evidence="2">Belongs to the DCP1 family.</text>
</comment>
<evidence type="ECO:0000256" key="1">
    <source>
        <dbReference type="ARBA" id="ARBA00004496"/>
    </source>
</evidence>
<protein>
    <recommendedName>
        <fullName evidence="7">PH domain-like protein</fullName>
    </recommendedName>
</protein>
<dbReference type="InterPro" id="IPR010334">
    <property type="entry name" value="Dcp1"/>
</dbReference>
<dbReference type="Pfam" id="PF06058">
    <property type="entry name" value="DCP1"/>
    <property type="match status" value="1"/>
</dbReference>
<reference evidence="5" key="1">
    <citation type="submission" date="2023-02" db="EMBL/GenBank/DDBJ databases">
        <title>Identification and recombinant expression of a fungal hydrolase from Papiliotrema laurentii that hydrolyzes apple cutin and clears colloidal polyester polyurethane.</title>
        <authorList>
            <consortium name="DOE Joint Genome Institute"/>
            <person name="Roman V.A."/>
            <person name="Bojanowski C."/>
            <person name="Crable B.R."/>
            <person name="Wagner D.N."/>
            <person name="Hung C.S."/>
            <person name="Nadeau L.J."/>
            <person name="Schratz L."/>
            <person name="Haridas S."/>
            <person name="Pangilinan J."/>
            <person name="Lipzen A."/>
            <person name="Na H."/>
            <person name="Yan M."/>
            <person name="Ng V."/>
            <person name="Grigoriev I.V."/>
            <person name="Spatafora J.W."/>
            <person name="Barlow D."/>
            <person name="Biffinger J."/>
            <person name="Kelley-Loughnane N."/>
            <person name="Varaljay V.A."/>
            <person name="Crookes-Goodson W.J."/>
        </authorList>
    </citation>
    <scope>NUCLEOTIDE SEQUENCE</scope>
    <source>
        <strain evidence="5">5307AH</strain>
    </source>
</reference>
<dbReference type="GO" id="GO:0031087">
    <property type="term" value="P:deadenylation-independent decapping of nuclear-transcribed mRNA"/>
    <property type="evidence" value="ECO:0007669"/>
    <property type="project" value="TreeGrafter"/>
</dbReference>
<dbReference type="GO" id="GO:0003729">
    <property type="term" value="F:mRNA binding"/>
    <property type="evidence" value="ECO:0007669"/>
    <property type="project" value="TreeGrafter"/>
</dbReference>
<keyword evidence="3" id="KW-0963">Cytoplasm</keyword>
<evidence type="ECO:0000256" key="4">
    <source>
        <dbReference type="ARBA" id="ARBA00022664"/>
    </source>
</evidence>
<comment type="subcellular location">
    <subcellularLocation>
        <location evidence="1">Cytoplasm</location>
    </subcellularLocation>
</comment>
<dbReference type="SUPFAM" id="SSF50729">
    <property type="entry name" value="PH domain-like"/>
    <property type="match status" value="1"/>
</dbReference>
<dbReference type="PANTHER" id="PTHR16290">
    <property type="entry name" value="TRANSCRIPTION FACTOR SMIF DECAPPING ENZYME DCP1"/>
    <property type="match status" value="1"/>
</dbReference>
<gene>
    <name evidence="5" type="ORF">DB88DRAFT_498514</name>
</gene>
<dbReference type="Gene3D" id="2.30.29.30">
    <property type="entry name" value="Pleckstrin-homology domain (PH domain)/Phosphotyrosine-binding domain (PTB)"/>
    <property type="match status" value="1"/>
</dbReference>
<evidence type="ECO:0000256" key="2">
    <source>
        <dbReference type="ARBA" id="ARBA00008778"/>
    </source>
</evidence>
<dbReference type="GO" id="GO:0006397">
    <property type="term" value="P:mRNA processing"/>
    <property type="evidence" value="ECO:0007669"/>
    <property type="project" value="UniProtKB-KW"/>
</dbReference>
<name>A0AAD9CYR5_PAPLA</name>
<evidence type="ECO:0000256" key="3">
    <source>
        <dbReference type="ARBA" id="ARBA00022490"/>
    </source>
</evidence>
<dbReference type="PANTHER" id="PTHR16290:SF0">
    <property type="entry name" value="DECAPPING PROTEIN 1, ISOFORM A"/>
    <property type="match status" value="1"/>
</dbReference>
<dbReference type="EMBL" id="JAODAN010000010">
    <property type="protein sequence ID" value="KAK1921591.1"/>
    <property type="molecule type" value="Genomic_DNA"/>
</dbReference>
<dbReference type="GO" id="GO:0000290">
    <property type="term" value="P:deadenylation-dependent decapping of nuclear-transcribed mRNA"/>
    <property type="evidence" value="ECO:0007669"/>
    <property type="project" value="InterPro"/>
</dbReference>
<keyword evidence="6" id="KW-1185">Reference proteome</keyword>
<dbReference type="Proteomes" id="UP001182556">
    <property type="component" value="Unassembled WGS sequence"/>
</dbReference>
<organism evidence="5 6">
    <name type="scientific">Papiliotrema laurentii</name>
    <name type="common">Cryptococcus laurentii</name>
    <dbReference type="NCBI Taxonomy" id="5418"/>
    <lineage>
        <taxon>Eukaryota</taxon>
        <taxon>Fungi</taxon>
        <taxon>Dikarya</taxon>
        <taxon>Basidiomycota</taxon>
        <taxon>Agaricomycotina</taxon>
        <taxon>Tremellomycetes</taxon>
        <taxon>Tremellales</taxon>
        <taxon>Rhynchogastremaceae</taxon>
        <taxon>Papiliotrema</taxon>
    </lineage>
</organism>
<keyword evidence="4" id="KW-0507">mRNA processing</keyword>